<comment type="similarity">
    <text evidence="2">Belongs to the LOB domain-containing protein family.</text>
</comment>
<dbReference type="GO" id="GO:0005743">
    <property type="term" value="C:mitochondrial inner membrane"/>
    <property type="evidence" value="ECO:0007669"/>
    <property type="project" value="UniProtKB-SubCell"/>
</dbReference>
<dbReference type="InterPro" id="IPR039544">
    <property type="entry name" value="Tim44-like"/>
</dbReference>
<keyword evidence="5" id="KW-0809">Transit peptide</keyword>
<accession>A0AAE1RM24</accession>
<dbReference type="Gene3D" id="3.10.450.240">
    <property type="match status" value="1"/>
</dbReference>
<dbReference type="PANTHER" id="PTHR10721:SF1">
    <property type="entry name" value="MITOCHONDRIAL IMPORT INNER MEMBRANE TRANSLOCASE SUBUNIT TIM44"/>
    <property type="match status" value="1"/>
</dbReference>
<evidence type="ECO:0000313" key="10">
    <source>
        <dbReference type="Proteomes" id="UP001291623"/>
    </source>
</evidence>
<comment type="caution">
    <text evidence="9">The sequence shown here is derived from an EMBL/GenBank/DDBJ whole genome shotgun (WGS) entry which is preliminary data.</text>
</comment>
<name>A0AAE1RM24_9SOLA</name>
<dbReference type="GO" id="GO:0051087">
    <property type="term" value="F:protein-folding chaperone binding"/>
    <property type="evidence" value="ECO:0007669"/>
    <property type="project" value="TreeGrafter"/>
</dbReference>
<feature type="domain" description="LOB" evidence="8">
    <location>
        <begin position="1"/>
        <end position="86"/>
    </location>
</feature>
<evidence type="ECO:0000256" key="4">
    <source>
        <dbReference type="ARBA" id="ARBA00022792"/>
    </source>
</evidence>
<dbReference type="AlphaFoldDB" id="A0AAE1RM24"/>
<reference evidence="9" key="1">
    <citation type="submission" date="2023-12" db="EMBL/GenBank/DDBJ databases">
        <title>Genome assembly of Anisodus tanguticus.</title>
        <authorList>
            <person name="Wang Y.-J."/>
        </authorList>
    </citation>
    <scope>NUCLEOTIDE SEQUENCE</scope>
    <source>
        <strain evidence="9">KB-2021</strain>
        <tissue evidence="9">Leaf</tissue>
    </source>
</reference>
<evidence type="ECO:0000256" key="7">
    <source>
        <dbReference type="ARBA" id="ARBA00023136"/>
    </source>
</evidence>
<evidence type="ECO:0000259" key="8">
    <source>
        <dbReference type="PROSITE" id="PS50891"/>
    </source>
</evidence>
<dbReference type="InterPro" id="IPR007379">
    <property type="entry name" value="Tim44-like_dom"/>
</dbReference>
<dbReference type="Proteomes" id="UP001291623">
    <property type="component" value="Unassembled WGS sequence"/>
</dbReference>
<evidence type="ECO:0000256" key="2">
    <source>
        <dbReference type="ARBA" id="ARBA00005474"/>
    </source>
</evidence>
<evidence type="ECO:0000256" key="1">
    <source>
        <dbReference type="ARBA" id="ARBA00004273"/>
    </source>
</evidence>
<organism evidence="9 10">
    <name type="scientific">Anisodus tanguticus</name>
    <dbReference type="NCBI Taxonomy" id="243964"/>
    <lineage>
        <taxon>Eukaryota</taxon>
        <taxon>Viridiplantae</taxon>
        <taxon>Streptophyta</taxon>
        <taxon>Embryophyta</taxon>
        <taxon>Tracheophyta</taxon>
        <taxon>Spermatophyta</taxon>
        <taxon>Magnoliopsida</taxon>
        <taxon>eudicotyledons</taxon>
        <taxon>Gunneridae</taxon>
        <taxon>Pentapetalae</taxon>
        <taxon>asterids</taxon>
        <taxon>lamiids</taxon>
        <taxon>Solanales</taxon>
        <taxon>Solanaceae</taxon>
        <taxon>Solanoideae</taxon>
        <taxon>Hyoscyameae</taxon>
        <taxon>Anisodus</taxon>
    </lineage>
</organism>
<keyword evidence="7" id="KW-0472">Membrane</keyword>
<evidence type="ECO:0000313" key="9">
    <source>
        <dbReference type="EMBL" id="KAK4353343.1"/>
    </source>
</evidence>
<keyword evidence="6" id="KW-0496">Mitochondrion</keyword>
<protein>
    <recommendedName>
        <fullName evidence="8">LOB domain-containing protein</fullName>
    </recommendedName>
</protein>
<sequence>MLPGAVEVAEMALKLVPRANINGENARPTVLKNVAPSQKDNAMKALIFEANIRAGDPVGGCYRVILNLHRQINLYQAELQFVYREIYLAQAAAIQEQRNIHTMACSIHETNSTMSFDLLPLHGLHGFNRSNSICIGEGSNTQNVKGKGLEGFSSDEEVETKTISSSIDRQSFVEQEDFKPCLGKFHDYKGKGVATGLRSKKALEWGSKKLQDQAEHQSSSSDSAETVFSKVKSAASSKVSPFFQKIKEAKPVDFVNKGYTIILDELKGTPVKEKGPRMQSHPLSKRFTAMSFSLPVFVDEVQEVIRPVLDAFFKGHTEVLKKHCSKEVIERCKAEHQAFDSQGIIFDNKEVMSLSRGNSLLEKCQDTTHTVHYAWAMQLGEDSVWRLREMQQFGIAALI</sequence>
<evidence type="ECO:0000256" key="5">
    <source>
        <dbReference type="ARBA" id="ARBA00022946"/>
    </source>
</evidence>
<comment type="subcellular location">
    <subcellularLocation>
        <location evidence="1">Mitochondrion inner membrane</location>
    </subcellularLocation>
</comment>
<gene>
    <name evidence="9" type="ORF">RND71_028861</name>
</gene>
<dbReference type="GO" id="GO:0030150">
    <property type="term" value="P:protein import into mitochondrial matrix"/>
    <property type="evidence" value="ECO:0007669"/>
    <property type="project" value="TreeGrafter"/>
</dbReference>
<dbReference type="Pfam" id="PF04280">
    <property type="entry name" value="Tim44"/>
    <property type="match status" value="1"/>
</dbReference>
<dbReference type="SUPFAM" id="SSF54427">
    <property type="entry name" value="NTF2-like"/>
    <property type="match status" value="1"/>
</dbReference>
<proteinExistence type="inferred from homology"/>
<evidence type="ECO:0000256" key="3">
    <source>
        <dbReference type="ARBA" id="ARBA00009597"/>
    </source>
</evidence>
<dbReference type="PROSITE" id="PS50891">
    <property type="entry name" value="LOB"/>
    <property type="match status" value="1"/>
</dbReference>
<dbReference type="InterPro" id="IPR032710">
    <property type="entry name" value="NTF2-like_dom_sf"/>
</dbReference>
<dbReference type="InterPro" id="IPR004883">
    <property type="entry name" value="LOB"/>
</dbReference>
<dbReference type="SMART" id="SM00978">
    <property type="entry name" value="Tim44"/>
    <property type="match status" value="1"/>
</dbReference>
<dbReference type="EMBL" id="JAVYJV010000015">
    <property type="protein sequence ID" value="KAK4353343.1"/>
    <property type="molecule type" value="Genomic_DNA"/>
</dbReference>
<dbReference type="PANTHER" id="PTHR10721">
    <property type="entry name" value="MITOCHONDRIAL IMPORT INNER MEMBRANE TRANSLOCASE SUBUNIT TIM44"/>
    <property type="match status" value="1"/>
</dbReference>
<comment type="similarity">
    <text evidence="3">Belongs to the Tim44 family.</text>
</comment>
<evidence type="ECO:0000256" key="6">
    <source>
        <dbReference type="ARBA" id="ARBA00023128"/>
    </source>
</evidence>
<keyword evidence="10" id="KW-1185">Reference proteome</keyword>
<keyword evidence="4" id="KW-0999">Mitochondrion inner membrane</keyword>
<dbReference type="Pfam" id="PF03195">
    <property type="entry name" value="LOB"/>
    <property type="match status" value="1"/>
</dbReference>